<dbReference type="EMBL" id="AZYO01000018">
    <property type="protein sequence ID" value="KOS56452.1"/>
    <property type="molecule type" value="Genomic_DNA"/>
</dbReference>
<feature type="domain" description="Putative exodeoxyribonuclease 8 PDDEXK-like" evidence="1">
    <location>
        <begin position="92"/>
        <end position="263"/>
    </location>
</feature>
<dbReference type="RefSeq" id="WP_054372444.1">
    <property type="nucleotide sequence ID" value="NZ_AZYO01000018.1"/>
</dbReference>
<accession>A0A0M8PNS2</accession>
<dbReference type="Pfam" id="PF12684">
    <property type="entry name" value="DUF3799"/>
    <property type="match status" value="1"/>
</dbReference>
<evidence type="ECO:0000313" key="2">
    <source>
        <dbReference type="EMBL" id="KOS56452.1"/>
    </source>
</evidence>
<dbReference type="PATRIC" id="fig|1441923.3.peg.2125"/>
<organism evidence="2 3">
    <name type="scientific">Rhodococcus rhodochrous KG-21</name>
    <dbReference type="NCBI Taxonomy" id="1441923"/>
    <lineage>
        <taxon>Bacteria</taxon>
        <taxon>Bacillati</taxon>
        <taxon>Actinomycetota</taxon>
        <taxon>Actinomycetes</taxon>
        <taxon>Mycobacteriales</taxon>
        <taxon>Nocardiaceae</taxon>
        <taxon>Rhodococcus</taxon>
    </lineage>
</organism>
<protein>
    <submittedName>
        <fullName evidence="2">RecE</fullName>
    </submittedName>
</protein>
<dbReference type="AlphaFoldDB" id="A0A0M8PNS2"/>
<comment type="caution">
    <text evidence="2">The sequence shown here is derived from an EMBL/GenBank/DDBJ whole genome shotgun (WGS) entry which is preliminary data.</text>
</comment>
<reference evidence="3" key="2">
    <citation type="submission" date="2015-01" db="EMBL/GenBank/DDBJ databases">
        <title>Draft genome sequence of potential hydrocarbon metabolising strain of Rhodococcus rhodochrous.</title>
        <authorList>
            <person name="Aggarwal R.K."/>
            <person name="Dawar C."/>
        </authorList>
    </citation>
    <scope>NUCLEOTIDE SEQUENCE [LARGE SCALE GENOMIC DNA]</scope>
    <source>
        <strain evidence="3">KG-21</strain>
    </source>
</reference>
<evidence type="ECO:0000313" key="3">
    <source>
        <dbReference type="Proteomes" id="UP000037712"/>
    </source>
</evidence>
<dbReference type="Gene3D" id="3.90.320.10">
    <property type="match status" value="1"/>
</dbReference>
<sequence>MSDLVPCEGVYDGIPDNEYHADKGSLSSSGARKLLPPSCPAIFRWEQDNPTAPKDEYDMGHAVHTMVLGVGAPVVRIDVDSWTTKAAREQRDAARADGNVPLKASDYDTAVAMANSIRRHPVAAALFQDGVAEQSLYWRDLDTGVMLRCRPDWLPPKRTGRLLVVDLKTSTSANPDKFAKSCAEYGYHQQAAWYLDGIAALQLADDAAFLFVVQSKTPPFEVTVNELDHESLLLGRRLNRHAIDVYAECVESGVWPGYGHEVNRITLPAWAHYQSEEILSV</sequence>
<reference evidence="2 3" key="1">
    <citation type="journal article" date="2015" name="Genome Announc.">
        <title>Draft Genome Sequence of Rhodococcus rhodochrous Strain KG-21, a Soil Isolate from Oil Fields of Krishna-Godavari Basin, India.</title>
        <authorList>
            <person name="Dawar C."/>
            <person name="Aggarwal R.K."/>
        </authorList>
    </citation>
    <scope>NUCLEOTIDE SEQUENCE [LARGE SCALE GENOMIC DNA]</scope>
    <source>
        <strain evidence="2 3">KG-21</strain>
    </source>
</reference>
<evidence type="ECO:0000259" key="1">
    <source>
        <dbReference type="Pfam" id="PF12684"/>
    </source>
</evidence>
<gene>
    <name evidence="2" type="ORF">Z051_09595</name>
</gene>
<name>A0A0M8PNS2_RHORH</name>
<proteinExistence type="predicted"/>
<dbReference type="Proteomes" id="UP000037712">
    <property type="component" value="Unassembled WGS sequence"/>
</dbReference>
<dbReference type="InterPro" id="IPR011604">
    <property type="entry name" value="PDDEXK-like_dom_sf"/>
</dbReference>
<dbReference type="InterPro" id="IPR024432">
    <property type="entry name" value="Put_RecE_PDDEXK-like_dom"/>
</dbReference>